<dbReference type="PANTHER" id="PTHR24305">
    <property type="entry name" value="CYTOCHROME P450"/>
    <property type="match status" value="1"/>
</dbReference>
<evidence type="ECO:0000256" key="4">
    <source>
        <dbReference type="ARBA" id="ARBA00022617"/>
    </source>
</evidence>
<evidence type="ECO:0000256" key="8">
    <source>
        <dbReference type="ARBA" id="ARBA00023033"/>
    </source>
</evidence>
<dbReference type="EMBL" id="JBBXJM010000006">
    <property type="protein sequence ID" value="KAL1405728.1"/>
    <property type="molecule type" value="Genomic_DNA"/>
</dbReference>
<dbReference type="PRINTS" id="PR00465">
    <property type="entry name" value="EP450IV"/>
</dbReference>
<dbReference type="Proteomes" id="UP001565368">
    <property type="component" value="Unassembled WGS sequence"/>
</dbReference>
<evidence type="ECO:0000313" key="9">
    <source>
        <dbReference type="EMBL" id="KAL1405728.1"/>
    </source>
</evidence>
<keyword evidence="5" id="KW-0479">Metal-binding</keyword>
<evidence type="ECO:0000256" key="5">
    <source>
        <dbReference type="ARBA" id="ARBA00022723"/>
    </source>
</evidence>
<dbReference type="Gene3D" id="1.10.630.10">
    <property type="entry name" value="Cytochrome P450"/>
    <property type="match status" value="1"/>
</dbReference>
<comment type="similarity">
    <text evidence="3">Belongs to the cytochrome P450 family.</text>
</comment>
<dbReference type="PRINTS" id="PR00385">
    <property type="entry name" value="P450"/>
</dbReference>
<keyword evidence="7" id="KW-0408">Iron</keyword>
<comment type="pathway">
    <text evidence="2">Secondary metabolite biosynthesis.</text>
</comment>
<evidence type="ECO:0000256" key="3">
    <source>
        <dbReference type="ARBA" id="ARBA00010617"/>
    </source>
</evidence>
<keyword evidence="10" id="KW-1185">Reference proteome</keyword>
<name>A0ABR3PTG1_9TREE</name>
<sequence>MPLTSHLPSVASLLPSSAAWLLAALSLALALWAYAYPYTARTLPFRNLPGPAPPSVLFGSLLAAQSAGTYGRWAATHGPTLRFRALLGAWRIASTDPVAVAHVLANTHLFHRQAGFNALLLRMFGPGVLMVEGEAHRRQRRALGTAFSAEGVRRMMPVLWDAAYALAQRLGEGEAELHDGFMRTAIEAIARAGFSYDLRAGMETNPLSRFLFLATHGIQRPSISRLLQISYPALLALPTAFTRAIDAHRRAADEVGRAIVAARRAELREAVAGEAKGDDGGRDALSRLLKANTSELDEKQRLSDAEVLAQIGALMLAGNESSASALSWACLHLAQHPGVQARLRAELDAVPDDRPGLDELAALPYLDAVVREVLRVDAPLPHVVRTCVRGAVVPLGVPIGGRDGRVVDSVRVPRGTEFVIPISEINKSTAVWGPDAAQFNPDRYARDARAADAPSVPGIWGNLLTFLAGPHNCMGYRFALAEIKAVLFVLLRSFTLEPLPSAPRIERRCQGFVQRPFVAGEEEKGIQLPVVLRRRVE</sequence>
<keyword evidence="8" id="KW-0503">Monooxygenase</keyword>
<keyword evidence="6" id="KW-0560">Oxidoreductase</keyword>
<dbReference type="PANTHER" id="PTHR24305:SF166">
    <property type="entry name" value="CYTOCHROME P450 12A4, MITOCHONDRIAL-RELATED"/>
    <property type="match status" value="1"/>
</dbReference>
<proteinExistence type="inferred from homology"/>
<dbReference type="SUPFAM" id="SSF48264">
    <property type="entry name" value="Cytochrome P450"/>
    <property type="match status" value="1"/>
</dbReference>
<accession>A0ABR3PTG1</accession>
<reference evidence="9 10" key="1">
    <citation type="submission" date="2023-08" db="EMBL/GenBank/DDBJ databases">
        <title>Annotated Genome Sequence of Vanrija albida AlHP1.</title>
        <authorList>
            <person name="Herzog R."/>
        </authorList>
    </citation>
    <scope>NUCLEOTIDE SEQUENCE [LARGE SCALE GENOMIC DNA]</scope>
    <source>
        <strain evidence="9 10">AlHP1</strain>
    </source>
</reference>
<evidence type="ECO:0000256" key="1">
    <source>
        <dbReference type="ARBA" id="ARBA00001971"/>
    </source>
</evidence>
<dbReference type="GeneID" id="95988441"/>
<protein>
    <recommendedName>
        <fullName evidence="11">Cytochrome P450</fullName>
    </recommendedName>
</protein>
<dbReference type="InterPro" id="IPR036396">
    <property type="entry name" value="Cyt_P450_sf"/>
</dbReference>
<evidence type="ECO:0000313" key="10">
    <source>
        <dbReference type="Proteomes" id="UP001565368"/>
    </source>
</evidence>
<dbReference type="Pfam" id="PF00067">
    <property type="entry name" value="p450"/>
    <property type="match status" value="1"/>
</dbReference>
<dbReference type="InterPro" id="IPR002403">
    <property type="entry name" value="Cyt_P450_E_grp-IV"/>
</dbReference>
<evidence type="ECO:0000256" key="2">
    <source>
        <dbReference type="ARBA" id="ARBA00005179"/>
    </source>
</evidence>
<dbReference type="InterPro" id="IPR001128">
    <property type="entry name" value="Cyt_P450"/>
</dbReference>
<gene>
    <name evidence="9" type="ORF">Q8F55_007398</name>
</gene>
<comment type="cofactor">
    <cofactor evidence="1">
        <name>heme</name>
        <dbReference type="ChEBI" id="CHEBI:30413"/>
    </cofactor>
</comment>
<organism evidence="9 10">
    <name type="scientific">Vanrija albida</name>
    <dbReference type="NCBI Taxonomy" id="181172"/>
    <lineage>
        <taxon>Eukaryota</taxon>
        <taxon>Fungi</taxon>
        <taxon>Dikarya</taxon>
        <taxon>Basidiomycota</taxon>
        <taxon>Agaricomycotina</taxon>
        <taxon>Tremellomycetes</taxon>
        <taxon>Trichosporonales</taxon>
        <taxon>Trichosporonaceae</taxon>
        <taxon>Vanrija</taxon>
    </lineage>
</organism>
<comment type="caution">
    <text evidence="9">The sequence shown here is derived from an EMBL/GenBank/DDBJ whole genome shotgun (WGS) entry which is preliminary data.</text>
</comment>
<dbReference type="InterPro" id="IPR050121">
    <property type="entry name" value="Cytochrome_P450_monoxygenase"/>
</dbReference>
<dbReference type="RefSeq" id="XP_069205672.1">
    <property type="nucleotide sequence ID" value="XM_069355831.1"/>
</dbReference>
<evidence type="ECO:0008006" key="11">
    <source>
        <dbReference type="Google" id="ProtNLM"/>
    </source>
</evidence>
<keyword evidence="4" id="KW-0349">Heme</keyword>
<evidence type="ECO:0000256" key="6">
    <source>
        <dbReference type="ARBA" id="ARBA00023002"/>
    </source>
</evidence>
<evidence type="ECO:0000256" key="7">
    <source>
        <dbReference type="ARBA" id="ARBA00023004"/>
    </source>
</evidence>